<evidence type="ECO:0000313" key="2">
    <source>
        <dbReference type="Proteomes" id="UP000824120"/>
    </source>
</evidence>
<comment type="caution">
    <text evidence="1">The sequence shown here is derived from an EMBL/GenBank/DDBJ whole genome shotgun (WGS) entry which is preliminary data.</text>
</comment>
<protein>
    <submittedName>
        <fullName evidence="1">Uncharacterized protein</fullName>
    </submittedName>
</protein>
<accession>A0A9J6B6G5</accession>
<proteinExistence type="predicted"/>
<gene>
    <name evidence="1" type="ORF">H5410_003920</name>
</gene>
<dbReference type="Proteomes" id="UP000824120">
    <property type="component" value="Chromosome 1"/>
</dbReference>
<dbReference type="EMBL" id="JACXVP010000001">
    <property type="protein sequence ID" value="KAG5632203.1"/>
    <property type="molecule type" value="Genomic_DNA"/>
</dbReference>
<organism evidence="1 2">
    <name type="scientific">Solanum commersonii</name>
    <name type="common">Commerson's wild potato</name>
    <name type="synonym">Commerson's nightshade</name>
    <dbReference type="NCBI Taxonomy" id="4109"/>
    <lineage>
        <taxon>Eukaryota</taxon>
        <taxon>Viridiplantae</taxon>
        <taxon>Streptophyta</taxon>
        <taxon>Embryophyta</taxon>
        <taxon>Tracheophyta</taxon>
        <taxon>Spermatophyta</taxon>
        <taxon>Magnoliopsida</taxon>
        <taxon>eudicotyledons</taxon>
        <taxon>Gunneridae</taxon>
        <taxon>Pentapetalae</taxon>
        <taxon>asterids</taxon>
        <taxon>lamiids</taxon>
        <taxon>Solanales</taxon>
        <taxon>Solanaceae</taxon>
        <taxon>Solanoideae</taxon>
        <taxon>Solaneae</taxon>
        <taxon>Solanum</taxon>
    </lineage>
</organism>
<keyword evidence="2" id="KW-1185">Reference proteome</keyword>
<sequence length="83" mass="9882">MWMEYEGFVQALTKTYEASMVPMPDKEDWSVPDYVLDEVVLPPRYKRMVRRPRKRRIKNADEKITINTNCCGLCGQEDHNMRT</sequence>
<name>A0A9J6B6G5_SOLCO</name>
<reference evidence="1 2" key="1">
    <citation type="submission" date="2020-09" db="EMBL/GenBank/DDBJ databases">
        <title>De no assembly of potato wild relative species, Solanum commersonii.</title>
        <authorList>
            <person name="Cho K."/>
        </authorList>
    </citation>
    <scope>NUCLEOTIDE SEQUENCE [LARGE SCALE GENOMIC DNA]</scope>
    <source>
        <strain evidence="1">LZ3.2</strain>
        <tissue evidence="1">Leaf</tissue>
    </source>
</reference>
<dbReference type="AlphaFoldDB" id="A0A9J6B6G5"/>
<dbReference type="OrthoDB" id="1939383at2759"/>
<evidence type="ECO:0000313" key="1">
    <source>
        <dbReference type="EMBL" id="KAG5632203.1"/>
    </source>
</evidence>